<name>A0ABT7AXS8_9CYAN</name>
<dbReference type="SUPFAM" id="SSF81301">
    <property type="entry name" value="Nucleotidyltransferase"/>
    <property type="match status" value="1"/>
</dbReference>
<sequence>MNKPIPGQLSSQAVTPGYQSQSPDTTPQVDILGFRLLQERTPSQRLAMGAGMNQNARQFSLSCFRQRFSDLSEIQLAQKLAQAWLGEAHFLDAITTKNPMNWTQDSIALAGRLHLIFESLNIPYYITGGVAAIAYGEVRTTRDVDMVIFIQPQQVTELATELEIVGFYVPGVEDIVEGRMGILQVTDIETISRADLILSDDNAFERIQFERRQQYKIPGGIEVNLASPEDIILNKLQWRSQTESDKQWRDILGILKVQGESLDFNYLNDWSNRLGLSQHLQQARRSAGLYIN</sequence>
<dbReference type="InterPro" id="IPR043519">
    <property type="entry name" value="NT_sf"/>
</dbReference>
<evidence type="ECO:0000313" key="3">
    <source>
        <dbReference type="Proteomes" id="UP001235303"/>
    </source>
</evidence>
<evidence type="ECO:0000313" key="2">
    <source>
        <dbReference type="EMBL" id="MDJ1171722.1"/>
    </source>
</evidence>
<protein>
    <recommendedName>
        <fullName evidence="4">Nucleotidyltransferase family protein</fullName>
    </recommendedName>
</protein>
<feature type="compositionally biased region" description="Polar residues" evidence="1">
    <location>
        <begin position="8"/>
        <end position="25"/>
    </location>
</feature>
<gene>
    <name evidence="2" type="ORF">PMG71_20040</name>
</gene>
<proteinExistence type="predicted"/>
<comment type="caution">
    <text evidence="2">The sequence shown here is derived from an EMBL/GenBank/DDBJ whole genome shotgun (WGS) entry which is preliminary data.</text>
</comment>
<evidence type="ECO:0008006" key="4">
    <source>
        <dbReference type="Google" id="ProtNLM"/>
    </source>
</evidence>
<accession>A0ABT7AXS8</accession>
<evidence type="ECO:0000256" key="1">
    <source>
        <dbReference type="SAM" id="MobiDB-lite"/>
    </source>
</evidence>
<feature type="region of interest" description="Disordered" evidence="1">
    <location>
        <begin position="1"/>
        <end position="25"/>
    </location>
</feature>
<dbReference type="EMBL" id="JAQOSP010000124">
    <property type="protein sequence ID" value="MDJ1171722.1"/>
    <property type="molecule type" value="Genomic_DNA"/>
</dbReference>
<keyword evidence="3" id="KW-1185">Reference proteome</keyword>
<dbReference type="Gene3D" id="3.30.460.40">
    <property type="match status" value="1"/>
</dbReference>
<dbReference type="Proteomes" id="UP001235303">
    <property type="component" value="Unassembled WGS sequence"/>
</dbReference>
<organism evidence="2 3">
    <name type="scientific">Roseofilum acuticapitatum BLCC-M154</name>
    <dbReference type="NCBI Taxonomy" id="3022444"/>
    <lineage>
        <taxon>Bacteria</taxon>
        <taxon>Bacillati</taxon>
        <taxon>Cyanobacteriota</taxon>
        <taxon>Cyanophyceae</taxon>
        <taxon>Desertifilales</taxon>
        <taxon>Desertifilaceae</taxon>
        <taxon>Roseofilum</taxon>
        <taxon>Roseofilum acuticapitatum</taxon>
    </lineage>
</organism>
<dbReference type="RefSeq" id="WP_283755476.1">
    <property type="nucleotide sequence ID" value="NZ_JAQOSP010000124.1"/>
</dbReference>
<reference evidence="2 3" key="1">
    <citation type="submission" date="2023-01" db="EMBL/GenBank/DDBJ databases">
        <title>Novel diversity within Roseofilum (Cyanobacteria; Desertifilaceae) from marine benthic mats with descriptions of four novel species.</title>
        <authorList>
            <person name="Wang Y."/>
            <person name="Berthold D.E."/>
            <person name="Hu J."/>
            <person name="Lefler F.W."/>
            <person name="Laughinghouse H.D. IV."/>
        </authorList>
    </citation>
    <scope>NUCLEOTIDE SEQUENCE [LARGE SCALE GENOMIC DNA]</scope>
    <source>
        <strain evidence="2 3">BLCC-M154</strain>
    </source>
</reference>